<comment type="caution">
    <text evidence="2">The sequence shown here is derived from an EMBL/GenBank/DDBJ whole genome shotgun (WGS) entry which is preliminary data.</text>
</comment>
<feature type="transmembrane region" description="Helical" evidence="1">
    <location>
        <begin position="270"/>
        <end position="292"/>
    </location>
</feature>
<proteinExistence type="predicted"/>
<feature type="transmembrane region" description="Helical" evidence="1">
    <location>
        <begin position="139"/>
        <end position="162"/>
    </location>
</feature>
<dbReference type="AlphaFoldDB" id="A0A3R8SQT8"/>
<dbReference type="EMBL" id="RRUC01000021">
    <property type="protein sequence ID" value="RRN03737.1"/>
    <property type="molecule type" value="Genomic_DNA"/>
</dbReference>
<dbReference type="GO" id="GO:0019645">
    <property type="term" value="P:anaerobic electron transport chain"/>
    <property type="evidence" value="ECO:0007669"/>
    <property type="project" value="InterPro"/>
</dbReference>
<sequence length="306" mass="32571">MGAGLHELPLVFFTVFAQAVVGAFIGLTLVLATSQGKLAENRLHYAMTILWGLMALGFIASTTHLGSPERAFNALNRVGASDLSNEIFTGSTFFALGGAYWALATAVFLQKDHVKLPLVDKLAGIIASITHKLPKGWAALGRIIVAISGVIFVGAMAKLYLIPTVPTWNSIFTPLSFGLTALLAGSALTVVLLQLAKVETGQALFAKLSALFALIAVVVTIFHYQHLAQTKNAIFHALDLVPSYAMYSVLRFIFISLGIRLIFVSLKKQAVVLSGLGCLLIVAGELISRTLFYGTHMTVGLKALGG</sequence>
<organism evidence="2 3">
    <name type="scientific">Bibersteinia trehalosi</name>
    <name type="common">Pasteurella trehalosi</name>
    <dbReference type="NCBI Taxonomy" id="47735"/>
    <lineage>
        <taxon>Bacteria</taxon>
        <taxon>Pseudomonadati</taxon>
        <taxon>Pseudomonadota</taxon>
        <taxon>Gammaproteobacteria</taxon>
        <taxon>Pasteurellales</taxon>
        <taxon>Pasteurellaceae</taxon>
        <taxon>Bibersteinia</taxon>
    </lineage>
</organism>
<dbReference type="STRING" id="1263831.F543_12750"/>
<dbReference type="GO" id="GO:0009389">
    <property type="term" value="F:dimethyl sulfoxide reductase activity"/>
    <property type="evidence" value="ECO:0007669"/>
    <property type="project" value="TreeGrafter"/>
</dbReference>
<dbReference type="PANTHER" id="PTHR38095">
    <property type="entry name" value="ANAEROBIC DIMETHYL SULFOXIDE REDUCTASE CHAIN YNFH"/>
    <property type="match status" value="1"/>
</dbReference>
<feature type="transmembrane region" description="Helical" evidence="1">
    <location>
        <begin position="205"/>
        <end position="224"/>
    </location>
</feature>
<dbReference type="Pfam" id="PF04976">
    <property type="entry name" value="DmsC"/>
    <property type="match status" value="2"/>
</dbReference>
<feature type="transmembrane region" description="Helical" evidence="1">
    <location>
        <begin position="244"/>
        <end position="263"/>
    </location>
</feature>
<name>A0A3R8SQT8_BIBTR</name>
<dbReference type="RefSeq" id="WP_125134871.1">
    <property type="nucleotide sequence ID" value="NZ_RRUC01000021.1"/>
</dbReference>
<dbReference type="GO" id="GO:0005886">
    <property type="term" value="C:plasma membrane"/>
    <property type="evidence" value="ECO:0007669"/>
    <property type="project" value="TreeGrafter"/>
</dbReference>
<dbReference type="Proteomes" id="UP000276010">
    <property type="component" value="Unassembled WGS sequence"/>
</dbReference>
<keyword evidence="1" id="KW-1133">Transmembrane helix</keyword>
<evidence type="ECO:0000313" key="2">
    <source>
        <dbReference type="EMBL" id="RRN03737.1"/>
    </source>
</evidence>
<feature type="transmembrane region" description="Helical" evidence="1">
    <location>
        <begin position="174"/>
        <end position="193"/>
    </location>
</feature>
<keyword evidence="1" id="KW-0812">Transmembrane</keyword>
<dbReference type="GO" id="GO:0009390">
    <property type="term" value="C:dimethyl sulfoxide reductase complex"/>
    <property type="evidence" value="ECO:0007669"/>
    <property type="project" value="TreeGrafter"/>
</dbReference>
<feature type="transmembrane region" description="Helical" evidence="1">
    <location>
        <begin position="87"/>
        <end position="109"/>
    </location>
</feature>
<evidence type="ECO:0000256" key="1">
    <source>
        <dbReference type="SAM" id="Phobius"/>
    </source>
</evidence>
<dbReference type="InterPro" id="IPR007059">
    <property type="entry name" value="DmsC"/>
</dbReference>
<reference evidence="2 3" key="1">
    <citation type="submission" date="2018-11" db="EMBL/GenBank/DDBJ databases">
        <title>Whole genome sequence of Bibersteinia trehalosi strain OADDL-BT1 an multidrug resistant pathogen isolate.</title>
        <authorList>
            <person name="Couger M."/>
            <person name="Ramachandran A."/>
        </authorList>
    </citation>
    <scope>NUCLEOTIDE SEQUENCE [LARGE SCALE GENOMIC DNA]</scope>
    <source>
        <strain evidence="2 3">OADDL-BT1</strain>
    </source>
</reference>
<gene>
    <name evidence="2" type="ORF">EIM44_05975</name>
</gene>
<keyword evidence="1" id="KW-0472">Membrane</keyword>
<accession>A0A3R8SQT8</accession>
<feature type="transmembrane region" description="Helical" evidence="1">
    <location>
        <begin position="12"/>
        <end position="33"/>
    </location>
</feature>
<feature type="transmembrane region" description="Helical" evidence="1">
    <location>
        <begin position="45"/>
        <end position="67"/>
    </location>
</feature>
<dbReference type="PANTHER" id="PTHR38095:SF1">
    <property type="entry name" value="ANAEROBIC DIMETHYL SULFOXIDE REDUCTASE CHAIN YNFH"/>
    <property type="match status" value="1"/>
</dbReference>
<evidence type="ECO:0000313" key="3">
    <source>
        <dbReference type="Proteomes" id="UP000276010"/>
    </source>
</evidence>
<protein>
    <submittedName>
        <fullName evidence="2">Dimethylsulfoxide reductase</fullName>
    </submittedName>
</protein>